<evidence type="ECO:0000256" key="1">
    <source>
        <dbReference type="ARBA" id="ARBA00004651"/>
    </source>
</evidence>
<feature type="transmembrane region" description="Helical" evidence="10">
    <location>
        <begin position="127"/>
        <end position="145"/>
    </location>
</feature>
<keyword evidence="13" id="KW-1185">Reference proteome</keyword>
<dbReference type="OrthoDB" id="10071887at2759"/>
<keyword evidence="4 10" id="KW-1133">Transmembrane helix</keyword>
<organism evidence="12 13">
    <name type="scientific">Mytilus coruscus</name>
    <name type="common">Sea mussel</name>
    <dbReference type="NCBI Taxonomy" id="42192"/>
    <lineage>
        <taxon>Eukaryota</taxon>
        <taxon>Metazoa</taxon>
        <taxon>Spiralia</taxon>
        <taxon>Lophotrochozoa</taxon>
        <taxon>Mollusca</taxon>
        <taxon>Bivalvia</taxon>
        <taxon>Autobranchia</taxon>
        <taxon>Pteriomorphia</taxon>
        <taxon>Mytilida</taxon>
        <taxon>Mytiloidea</taxon>
        <taxon>Mytilidae</taxon>
        <taxon>Mytilinae</taxon>
        <taxon>Mytilus</taxon>
    </lineage>
</organism>
<feature type="transmembrane region" description="Helical" evidence="10">
    <location>
        <begin position="220"/>
        <end position="239"/>
    </location>
</feature>
<dbReference type="InterPro" id="IPR000276">
    <property type="entry name" value="GPCR_Rhodpsn"/>
</dbReference>
<evidence type="ECO:0000313" key="12">
    <source>
        <dbReference type="EMBL" id="CAC5423787.1"/>
    </source>
</evidence>
<keyword evidence="3 10" id="KW-0812">Transmembrane</keyword>
<keyword evidence="5" id="KW-0297">G-protein coupled receptor</keyword>
<dbReference type="PANTHER" id="PTHR24247">
    <property type="entry name" value="5-HYDROXYTRYPTAMINE RECEPTOR"/>
    <property type="match status" value="1"/>
</dbReference>
<comment type="subcellular location">
    <subcellularLocation>
        <location evidence="1">Cell membrane</location>
        <topology evidence="1">Multi-pass membrane protein</topology>
    </subcellularLocation>
</comment>
<keyword evidence="8" id="KW-0807">Transducer</keyword>
<dbReference type="PROSITE" id="PS50262">
    <property type="entry name" value="G_PROTEIN_RECEP_F1_2"/>
    <property type="match status" value="1"/>
</dbReference>
<feature type="region of interest" description="Disordered" evidence="9">
    <location>
        <begin position="258"/>
        <end position="288"/>
    </location>
</feature>
<dbReference type="InterPro" id="IPR017452">
    <property type="entry name" value="GPCR_Rhodpsn_7TM"/>
</dbReference>
<evidence type="ECO:0000256" key="3">
    <source>
        <dbReference type="ARBA" id="ARBA00022692"/>
    </source>
</evidence>
<feature type="domain" description="G-protein coupled receptors family 1 profile" evidence="11">
    <location>
        <begin position="67"/>
        <end position="427"/>
    </location>
</feature>
<evidence type="ECO:0000256" key="7">
    <source>
        <dbReference type="ARBA" id="ARBA00023170"/>
    </source>
</evidence>
<dbReference type="Proteomes" id="UP000507470">
    <property type="component" value="Unassembled WGS sequence"/>
</dbReference>
<dbReference type="GO" id="GO:0004993">
    <property type="term" value="F:G protein-coupled serotonin receptor activity"/>
    <property type="evidence" value="ECO:0007669"/>
    <property type="project" value="TreeGrafter"/>
</dbReference>
<feature type="transmembrane region" description="Helical" evidence="10">
    <location>
        <begin position="372"/>
        <end position="396"/>
    </location>
</feature>
<dbReference type="GO" id="GO:0045202">
    <property type="term" value="C:synapse"/>
    <property type="evidence" value="ECO:0007669"/>
    <property type="project" value="TreeGrafter"/>
</dbReference>
<keyword evidence="7" id="KW-0675">Receptor</keyword>
<dbReference type="PRINTS" id="PR00237">
    <property type="entry name" value="GPCRRHODOPSN"/>
</dbReference>
<dbReference type="Gene3D" id="1.20.1070.10">
    <property type="entry name" value="Rhodopsin 7-helix transmembrane proteins"/>
    <property type="match status" value="1"/>
</dbReference>
<dbReference type="PANTHER" id="PTHR24247:SF195">
    <property type="entry name" value="G-PROTEIN COUPLED RECEPTORS FAMILY 1 PROFILE DOMAIN-CONTAINING PROTEIN"/>
    <property type="match status" value="1"/>
</dbReference>
<dbReference type="SUPFAM" id="SSF81321">
    <property type="entry name" value="Family A G protein-coupled receptor-like"/>
    <property type="match status" value="1"/>
</dbReference>
<feature type="transmembrane region" description="Helical" evidence="10">
    <location>
        <begin position="87"/>
        <end position="107"/>
    </location>
</feature>
<dbReference type="Pfam" id="PF00001">
    <property type="entry name" value="7tm_1"/>
    <property type="match status" value="1"/>
</dbReference>
<evidence type="ECO:0000313" key="13">
    <source>
        <dbReference type="Proteomes" id="UP000507470"/>
    </source>
</evidence>
<evidence type="ECO:0000256" key="6">
    <source>
        <dbReference type="ARBA" id="ARBA00023136"/>
    </source>
</evidence>
<dbReference type="GO" id="GO:0016907">
    <property type="term" value="F:G protein-coupled acetylcholine receptor activity"/>
    <property type="evidence" value="ECO:0007669"/>
    <property type="project" value="TreeGrafter"/>
</dbReference>
<evidence type="ECO:0000256" key="8">
    <source>
        <dbReference type="ARBA" id="ARBA00023224"/>
    </source>
</evidence>
<name>A0A6J8ETD2_MYTCO</name>
<dbReference type="GO" id="GO:0007197">
    <property type="term" value="P:adenylate cyclase-inhibiting G protein-coupled acetylcholine receptor signaling pathway"/>
    <property type="evidence" value="ECO:0007669"/>
    <property type="project" value="TreeGrafter"/>
</dbReference>
<reference evidence="12 13" key="1">
    <citation type="submission" date="2020-06" db="EMBL/GenBank/DDBJ databases">
        <authorList>
            <person name="Li R."/>
            <person name="Bekaert M."/>
        </authorList>
    </citation>
    <scope>NUCLEOTIDE SEQUENCE [LARGE SCALE GENOMIC DNA]</scope>
    <source>
        <strain evidence="13">wild</strain>
    </source>
</reference>
<evidence type="ECO:0000256" key="2">
    <source>
        <dbReference type="ARBA" id="ARBA00022475"/>
    </source>
</evidence>
<proteinExistence type="predicted"/>
<feature type="compositionally biased region" description="Polar residues" evidence="9">
    <location>
        <begin position="267"/>
        <end position="277"/>
    </location>
</feature>
<gene>
    <name evidence="12" type="ORF">MCOR_55756</name>
</gene>
<keyword evidence="6 10" id="KW-0472">Membrane</keyword>
<evidence type="ECO:0000259" key="11">
    <source>
        <dbReference type="PROSITE" id="PS50262"/>
    </source>
</evidence>
<accession>A0A6J8ETD2</accession>
<feature type="transmembrane region" description="Helical" evidence="10">
    <location>
        <begin position="411"/>
        <end position="430"/>
    </location>
</feature>
<dbReference type="EMBL" id="CACVKT020009878">
    <property type="protein sequence ID" value="CAC5423787.1"/>
    <property type="molecule type" value="Genomic_DNA"/>
</dbReference>
<evidence type="ECO:0000256" key="10">
    <source>
        <dbReference type="SAM" id="Phobius"/>
    </source>
</evidence>
<feature type="transmembrane region" description="Helical" evidence="10">
    <location>
        <begin position="50"/>
        <end position="75"/>
    </location>
</feature>
<protein>
    <recommendedName>
        <fullName evidence="11">G-protein coupled receptors family 1 profile domain-containing protein</fullName>
    </recommendedName>
</protein>
<evidence type="ECO:0000256" key="4">
    <source>
        <dbReference type="ARBA" id="ARBA00022989"/>
    </source>
</evidence>
<evidence type="ECO:0000256" key="5">
    <source>
        <dbReference type="ARBA" id="ARBA00023040"/>
    </source>
</evidence>
<dbReference type="GO" id="GO:0007187">
    <property type="term" value="P:G protein-coupled receptor signaling pathway, coupled to cyclic nucleotide second messenger"/>
    <property type="evidence" value="ECO:0007669"/>
    <property type="project" value="TreeGrafter"/>
</dbReference>
<sequence length="476" mass="55063">MDLDTNTTMEIIQYYPGGEHGIVHLLNKNSSKVFKRLSDENEQNQRNWEFWLTAVPLVALVITTIIANGGILVIFLRNRCIRRCRNIYILSLACADLLLGLTMPFSILQTLNREWALSQGLCWTYLMIRYALYFVVLLSMILLTVDRWWSIHFPISYRVKQSRKIACILVACCWMSSLVLHIPLAICWQSLYGDITPEKLCHIPTQHSLVINVSASVLEYVLPMVVLISLNIGIYLKLLRRRNNTKIRRSLSTTETYMFETRRKSSNDSNQSTSNPNSEDDVSPLPPRREFRNIRRQTIVYQGNRRSTLTGKKVMRQGMLLGAKGRSASMDTATLITGFKLRQMQGFKNSFPTRKQSDEVVKGYLLRQDKKAVLCVSLLTFIAFICWTPYFITIIIDTFTSIDLSQTVKQIVYWILATNAAINPFLYGFCNQDFRKVLKTWTTCSKYEQYKIQEALIYCKLLHNCEIEVQKDFPSQ</sequence>
<dbReference type="GO" id="GO:0030425">
    <property type="term" value="C:dendrite"/>
    <property type="evidence" value="ECO:0007669"/>
    <property type="project" value="TreeGrafter"/>
</dbReference>
<dbReference type="GO" id="GO:0005886">
    <property type="term" value="C:plasma membrane"/>
    <property type="evidence" value="ECO:0007669"/>
    <property type="project" value="UniProtKB-SubCell"/>
</dbReference>
<feature type="transmembrane region" description="Helical" evidence="10">
    <location>
        <begin position="165"/>
        <end position="186"/>
    </location>
</feature>
<dbReference type="AlphaFoldDB" id="A0A6J8ETD2"/>
<keyword evidence="2" id="KW-1003">Cell membrane</keyword>
<evidence type="ECO:0000256" key="9">
    <source>
        <dbReference type="SAM" id="MobiDB-lite"/>
    </source>
</evidence>